<evidence type="ECO:0000313" key="1">
    <source>
        <dbReference type="EMBL" id="MDF3831448.1"/>
    </source>
</evidence>
<proteinExistence type="predicted"/>
<dbReference type="RefSeq" id="WP_276263323.1">
    <property type="nucleotide sequence ID" value="NZ_JARJLM010000006.1"/>
</dbReference>
<comment type="caution">
    <text evidence="1">The sequence shown here is derived from an EMBL/GenBank/DDBJ whole genome shotgun (WGS) entry which is preliminary data.</text>
</comment>
<sequence length="1102" mass="122557">MRDSNAYRAFRKRVLAKIEDECPIRGRRRFDADEDKLRPFGMGRRAIAAFRGDVADHAEALLRESPELESVIRRALSIPPSLALLPTRAAIVGQVALFVLPDAMRLHRARRLLRRVRTFEGRAHIFRHFIERTLPPGFDYYSEELDFALLRFDPAQSTRELGNLQYFDLDVLKAGFCLGLRVPNAVMEAFPRTPGRPPGGLLRALVEEGAIRHVAELSWTGRKVRAREFYAVRPQPSELLDARATIRCLLAYDIDRELVAGVSRFYLETLAPDRLAANLALLQGAGVTDLSRVFAQVGESLWRTPTEGWRFILETIGARSAGDIGRFKPLLESHRNVSAELVRGLLALGADLDGVASCQQLLLSVADERDQGAPPVDALKLLVSPPHALGIEQIAQCAVYLTGKRDLAAFLRVLADHGYGGADAVLAFLACYVSVSAPTLNRLLAILGERGRAEPLPLVATWVQQAGQGGYLDAFEYLVSAVDMPGMPALQQALRLVSLGVPFLRYLVEDRSLGSLKAIRDWYYHDAKGIDGYRSWGAFDAVDKVLLDDAYIRREFSRLHGNQRCIAGAVSDRVVARIGRWPFQADEATQSAYRRASEMAERQERAAMLPALSVILGRTGGGLLPSLFEGGWEGEHDLEIRLARLTPLLADLLDGRGPTGSSLSPFEVDAIALIYRTTADTVTSQWPGVVGRERDVDGLKLRSHYPMSWTQARWQIQRPLDRNGFFTLCRAAKFAGRFAPSCFHDMFTACQHLSPKQLSEPSADIGSLALHLGSLLAIAREDDVAAQWIREGFEALTLIDEESLIAYQRMGELIALFDVVLPDALDAHLERFVQRFDDDEAVHWASRLEQISHRAEAEDGRARLRSSLMRVRDKVLPIYLAWARRQWRKFGKASSAGHETTALKAVVSKHPAAFFAKSAVSLCTAANVDMWREARQSHLLVFDPEGQRLAGMALLYVEVVPAIDPIRPSLVIRALNPTDEMLAGHAADSIVASFFAVAVQIAEANGLASVAFPAPTGMHLMSNRRAIEEHIQSRYIKRATPAWSRQSESATEVRSLHEAPQRVEASFDAYERGKERVDTLYVVWRADLVERLDETEERTMTV</sequence>
<accession>A0ABT6AGA8</accession>
<gene>
    <name evidence="1" type="ORF">P3W85_00500</name>
</gene>
<reference evidence="1 2" key="1">
    <citation type="submission" date="2023-03" db="EMBL/GenBank/DDBJ databases">
        <title>Draft assemblies of triclosan tolerant bacteria isolated from returned activated sludge.</title>
        <authorList>
            <person name="Van Hamelsveld S."/>
        </authorList>
    </citation>
    <scope>NUCLEOTIDE SEQUENCE [LARGE SCALE GENOMIC DNA]</scope>
    <source>
        <strain evidence="1 2">GW210010_S58</strain>
    </source>
</reference>
<organism evidence="1 2">
    <name type="scientific">Cupriavidus basilensis</name>
    <dbReference type="NCBI Taxonomy" id="68895"/>
    <lineage>
        <taxon>Bacteria</taxon>
        <taxon>Pseudomonadati</taxon>
        <taxon>Pseudomonadota</taxon>
        <taxon>Betaproteobacteria</taxon>
        <taxon>Burkholderiales</taxon>
        <taxon>Burkholderiaceae</taxon>
        <taxon>Cupriavidus</taxon>
    </lineage>
</organism>
<dbReference type="Proteomes" id="UP001216674">
    <property type="component" value="Unassembled WGS sequence"/>
</dbReference>
<protein>
    <submittedName>
        <fullName evidence="1">Uncharacterized protein</fullName>
    </submittedName>
</protein>
<keyword evidence="2" id="KW-1185">Reference proteome</keyword>
<name>A0ABT6AGA8_9BURK</name>
<dbReference type="EMBL" id="JARJLM010000006">
    <property type="protein sequence ID" value="MDF3831448.1"/>
    <property type="molecule type" value="Genomic_DNA"/>
</dbReference>
<evidence type="ECO:0000313" key="2">
    <source>
        <dbReference type="Proteomes" id="UP001216674"/>
    </source>
</evidence>